<sequence>MKVNKTRRLKSRRVKTTYKQFGGESWIKYIRGIVNSFLEFFRSIGRKISNKEKAEIIKGVMVRTSPTNKNNEEIVFEEIIGALYKPIINNSFIAHDNAVKNTNDENAEIEFQKTWNNIYNNAGNDDIYFYIKNHVEHLGKIAKVRRDNKDITFTKTNGEVIRYHNVKSGRILNKNEVEYERGAYVVKPGVVYETSHSPYNLEFTNRKCKKRASYKKTRKKEQSITSGVFDSLNTNPNTKSQTRIYSETREPSPRSTAEHEKNLKIYEDLVDEYDKIYEVSMD</sequence>
<protein>
    <submittedName>
        <fullName evidence="2">Uncharacterized protein</fullName>
    </submittedName>
</protein>
<organism evidence="2">
    <name type="scientific">viral metagenome</name>
    <dbReference type="NCBI Taxonomy" id="1070528"/>
    <lineage>
        <taxon>unclassified sequences</taxon>
        <taxon>metagenomes</taxon>
        <taxon>organismal metagenomes</taxon>
    </lineage>
</organism>
<feature type="region of interest" description="Disordered" evidence="1">
    <location>
        <begin position="228"/>
        <end position="259"/>
    </location>
</feature>
<reference evidence="2" key="1">
    <citation type="journal article" date="2020" name="Nature">
        <title>Giant virus diversity and host interactions through global metagenomics.</title>
        <authorList>
            <person name="Schulz F."/>
            <person name="Roux S."/>
            <person name="Paez-Espino D."/>
            <person name="Jungbluth S."/>
            <person name="Walsh D.A."/>
            <person name="Denef V.J."/>
            <person name="McMahon K.D."/>
            <person name="Konstantinidis K.T."/>
            <person name="Eloe-Fadrosh E.A."/>
            <person name="Kyrpides N.C."/>
            <person name="Woyke T."/>
        </authorList>
    </citation>
    <scope>NUCLEOTIDE SEQUENCE</scope>
    <source>
        <strain evidence="2">GVMAG-M-3300023184-167</strain>
    </source>
</reference>
<proteinExistence type="predicted"/>
<evidence type="ECO:0000313" key="2">
    <source>
        <dbReference type="EMBL" id="QHT83399.1"/>
    </source>
</evidence>
<feature type="compositionally biased region" description="Polar residues" evidence="1">
    <location>
        <begin position="228"/>
        <end position="245"/>
    </location>
</feature>
<dbReference type="AlphaFoldDB" id="A0A6C0HSA6"/>
<dbReference type="EMBL" id="MN740008">
    <property type="protein sequence ID" value="QHT83399.1"/>
    <property type="molecule type" value="Genomic_DNA"/>
</dbReference>
<accession>A0A6C0HSA6</accession>
<name>A0A6C0HSA6_9ZZZZ</name>
<evidence type="ECO:0000256" key="1">
    <source>
        <dbReference type="SAM" id="MobiDB-lite"/>
    </source>
</evidence>
<feature type="compositionally biased region" description="Basic and acidic residues" evidence="1">
    <location>
        <begin position="246"/>
        <end position="259"/>
    </location>
</feature>